<evidence type="ECO:0000313" key="2">
    <source>
        <dbReference type="EMBL" id="PWR20682.1"/>
    </source>
</evidence>
<organism evidence="2 3">
    <name type="scientific">Zavarzinia compransoris</name>
    <dbReference type="NCBI Taxonomy" id="1264899"/>
    <lineage>
        <taxon>Bacteria</taxon>
        <taxon>Pseudomonadati</taxon>
        <taxon>Pseudomonadota</taxon>
        <taxon>Alphaproteobacteria</taxon>
        <taxon>Rhodospirillales</taxon>
        <taxon>Zavarziniaceae</taxon>
        <taxon>Zavarzinia</taxon>
    </lineage>
</organism>
<keyword evidence="1" id="KW-0472">Membrane</keyword>
<sequence>MWSRPSLRLPPAGWKNYNLPSGFGIGRLIETGMHPATPDLDRHLLDRLWFDAVVSPHRSLGPRAFTALMLAIALVSFASGVMFLMLGAWPVFGFFGLDVALIWFAFRANYRAARAFERIRLSDRDLTIERVDRKGIRRRYRFEPSWARIEIEVRDEDDNEIAIASHGRRFVFAACLSPAERLDLAAGLRTALAARRTNMTTAAP</sequence>
<feature type="transmembrane region" description="Helical" evidence="1">
    <location>
        <begin position="65"/>
        <end position="85"/>
    </location>
</feature>
<reference evidence="3" key="1">
    <citation type="submission" date="2018-05" db="EMBL/GenBank/DDBJ databases">
        <title>Zavarzinia sp. HR-AS.</title>
        <authorList>
            <person name="Lee Y."/>
            <person name="Jeon C.O."/>
        </authorList>
    </citation>
    <scope>NUCLEOTIDE SEQUENCE [LARGE SCALE GENOMIC DNA]</scope>
    <source>
        <strain evidence="3">DSM 1231</strain>
    </source>
</reference>
<dbReference type="Proteomes" id="UP000246077">
    <property type="component" value="Unassembled WGS sequence"/>
</dbReference>
<gene>
    <name evidence="2" type="ORF">DKG75_11825</name>
</gene>
<evidence type="ECO:0000313" key="3">
    <source>
        <dbReference type="Proteomes" id="UP000246077"/>
    </source>
</evidence>
<feature type="transmembrane region" description="Helical" evidence="1">
    <location>
        <begin position="91"/>
        <end position="110"/>
    </location>
</feature>
<dbReference type="EMBL" id="QGLF01000003">
    <property type="protein sequence ID" value="PWR20682.1"/>
    <property type="molecule type" value="Genomic_DNA"/>
</dbReference>
<dbReference type="Pfam" id="PF10003">
    <property type="entry name" value="DUF2244"/>
    <property type="match status" value="1"/>
</dbReference>
<keyword evidence="1" id="KW-0812">Transmembrane</keyword>
<evidence type="ECO:0000256" key="1">
    <source>
        <dbReference type="SAM" id="Phobius"/>
    </source>
</evidence>
<name>A0A317E240_9PROT</name>
<dbReference type="OrthoDB" id="9808190at2"/>
<keyword evidence="1" id="KW-1133">Transmembrane helix</keyword>
<keyword evidence="3" id="KW-1185">Reference proteome</keyword>
<comment type="caution">
    <text evidence="2">The sequence shown here is derived from an EMBL/GenBank/DDBJ whole genome shotgun (WGS) entry which is preliminary data.</text>
</comment>
<dbReference type="AlphaFoldDB" id="A0A317E240"/>
<proteinExistence type="predicted"/>
<accession>A0A317E240</accession>
<dbReference type="InterPro" id="IPR019253">
    <property type="entry name" value="DUF2244_TM"/>
</dbReference>
<protein>
    <submittedName>
        <fullName evidence="2">DUF2244 domain-containing protein</fullName>
    </submittedName>
</protein>